<feature type="domain" description="YARHG" evidence="2">
    <location>
        <begin position="77"/>
        <end position="122"/>
    </location>
</feature>
<dbReference type="InterPro" id="IPR025582">
    <property type="entry name" value="YARHG_dom"/>
</dbReference>
<dbReference type="AlphaFoldDB" id="A0A379EBW9"/>
<gene>
    <name evidence="3" type="ORF">NCTC13067_01751</name>
</gene>
<dbReference type="SMART" id="SM01325">
    <property type="entry name" value="DUF3160"/>
    <property type="match status" value="1"/>
</dbReference>
<evidence type="ECO:0000256" key="1">
    <source>
        <dbReference type="SAM" id="SignalP"/>
    </source>
</evidence>
<dbReference type="Proteomes" id="UP000255469">
    <property type="component" value="Unassembled WGS sequence"/>
</dbReference>
<dbReference type="EMBL" id="UGTM01000002">
    <property type="protein sequence ID" value="SUB93894.1"/>
    <property type="molecule type" value="Genomic_DNA"/>
</dbReference>
<dbReference type="InterPro" id="IPR038434">
    <property type="entry name" value="YARHG_sf"/>
</dbReference>
<feature type="chain" id="PRO_5017078683" evidence="1">
    <location>
        <begin position="34"/>
        <end position="838"/>
    </location>
</feature>
<sequence>MRRIPSHYHLLRRNAFRMMTGMLLLCYLPAARAQDHSTGGPTDDAYIGRTQEKKTPLILPGAGKINVEKLKGKIDMQMDLSQLNLCELRALRNAFAARQGYAFKDATLRALYNTTTWYADTLLGHWDQEETKGRRIPPRYTKAQLDFAARIRTREDELRQLNFRPKDGKGRVNMDNLLNPFQLKEFDPKLHEMLGQTGFAIVPAEHNQLFHVYEKNDYADFPSFVTTDLYLQLFHLYFDCVLRDVEEKRLDSLMIAFSSRMGAELKVLAGSSREAEVRNAAAYGQAWFAVASWLFSHDKAPAQTARLDVPEDYRQRVMDEIHKAFAAKNACSEMLEYSPPGEPFAYALFRPRGHYTRSQLCRRYFRGMMWLQTAHFRTDKPEKMKQIALIADVFNRQPEMRKLYNKMNEPITCLMGTPDNITLGQVADLVRQTGLPAEKLLSSDKAMRELTQEIEKLAQKQMRIVIPSERTGRYLVDIMPQRYQPDAAALIETVDHKSKVSMRPCPKGLDWMAVMGLPGAERILTEELKEAQKWPGFAGALDEARRKTADTQWDACMANRWMQSLQTLGDTAQVRPYFMQTPQWQKKILNTALASWAELKHDAILYAKQPMLAECGDGGPEAPVVKGYIEPNVRFWEKAVDLVTQMDRLLSTYGLQTEKAKVSSERIRELAEFCRDVSRKELAGKQLTDEEYEQIEIVGATVENISLELVSEDNQMLQGWSDVVSTDKKVAVVADVFTVNGDNVAIKDKCVLYEGVGPAYEIYVVVEIDGSLYLTRGAVFSYREFTRLMSDPRMTDEEWQKELMKTPTGGTPVWMKEVTAPVKGIPADDEETFYSSGC</sequence>
<protein>
    <submittedName>
        <fullName evidence="3">Protein of uncharacterized function (DUF3160)</fullName>
    </submittedName>
</protein>
<dbReference type="Gene3D" id="1.20.58.1690">
    <property type="match status" value="1"/>
</dbReference>
<dbReference type="Pfam" id="PF13308">
    <property type="entry name" value="YARHG"/>
    <property type="match status" value="1"/>
</dbReference>
<name>A0A379EBW9_9BACT</name>
<reference evidence="3 4" key="1">
    <citation type="submission" date="2018-06" db="EMBL/GenBank/DDBJ databases">
        <authorList>
            <consortium name="Pathogen Informatics"/>
            <person name="Doyle S."/>
        </authorList>
    </citation>
    <scope>NUCLEOTIDE SEQUENCE [LARGE SCALE GENOMIC DNA]</scope>
    <source>
        <strain evidence="3 4">NCTC13067</strain>
    </source>
</reference>
<dbReference type="Pfam" id="PF11369">
    <property type="entry name" value="DUF3160"/>
    <property type="match status" value="1"/>
</dbReference>
<evidence type="ECO:0000313" key="4">
    <source>
        <dbReference type="Proteomes" id="UP000255469"/>
    </source>
</evidence>
<dbReference type="RefSeq" id="WP_025067358.1">
    <property type="nucleotide sequence ID" value="NZ_UGTM01000002.1"/>
</dbReference>
<keyword evidence="1" id="KW-0732">Signal</keyword>
<feature type="signal peptide" evidence="1">
    <location>
        <begin position="1"/>
        <end position="33"/>
    </location>
</feature>
<dbReference type="InterPro" id="IPR022601">
    <property type="entry name" value="DUF3160"/>
</dbReference>
<accession>A0A379EBW9</accession>
<proteinExistence type="predicted"/>
<evidence type="ECO:0000313" key="3">
    <source>
        <dbReference type="EMBL" id="SUB93894.1"/>
    </source>
</evidence>
<organism evidence="3 4">
    <name type="scientific">Prevotella denticola</name>
    <dbReference type="NCBI Taxonomy" id="28129"/>
    <lineage>
        <taxon>Bacteria</taxon>
        <taxon>Pseudomonadati</taxon>
        <taxon>Bacteroidota</taxon>
        <taxon>Bacteroidia</taxon>
        <taxon>Bacteroidales</taxon>
        <taxon>Prevotellaceae</taxon>
        <taxon>Prevotella</taxon>
    </lineage>
</organism>
<evidence type="ECO:0000259" key="2">
    <source>
        <dbReference type="Pfam" id="PF13308"/>
    </source>
</evidence>